<dbReference type="AlphaFoldDB" id="A0A9P0CYW0"/>
<dbReference type="PANTHER" id="PTHR10773:SF19">
    <property type="match status" value="1"/>
</dbReference>
<protein>
    <submittedName>
        <fullName evidence="1">Uncharacterized protein</fullName>
    </submittedName>
</protein>
<sequence length="215" mass="24782">MNNWEKCLLQLALEKDQSDTDDDDEYKEDPFYCSSNDDPVYIPQDSSDDFETYTESDNDYVAAFYFTINDNRIRVCKAFFKATLDITDQPIRTALIKETESGFLDGDKRGRHGNQPKVDPEIKDSVRNFINAILRIESHYLRAQTAHEQGKANLVDAYNLHQKDKELSRKEKEANKINVNGSHVAIYDLQILPFLEVKYRHFTTKANLTATTSPS</sequence>
<proteinExistence type="predicted"/>
<evidence type="ECO:0000313" key="2">
    <source>
        <dbReference type="Proteomes" id="UP001153636"/>
    </source>
</evidence>
<accession>A0A9P0CYW0</accession>
<dbReference type="OrthoDB" id="6774481at2759"/>
<dbReference type="EMBL" id="OV651815">
    <property type="protein sequence ID" value="CAH1108983.1"/>
    <property type="molecule type" value="Genomic_DNA"/>
</dbReference>
<keyword evidence="2" id="KW-1185">Reference proteome</keyword>
<reference evidence="1" key="1">
    <citation type="submission" date="2022-01" db="EMBL/GenBank/DDBJ databases">
        <authorList>
            <person name="King R."/>
        </authorList>
    </citation>
    <scope>NUCLEOTIDE SEQUENCE</scope>
</reference>
<evidence type="ECO:0000313" key="1">
    <source>
        <dbReference type="EMBL" id="CAH1108983.1"/>
    </source>
</evidence>
<gene>
    <name evidence="1" type="ORF">PSYICH_LOCUS9285</name>
</gene>
<name>A0A9P0CYW0_9CUCU</name>
<organism evidence="1 2">
    <name type="scientific">Psylliodes chrysocephalus</name>
    <dbReference type="NCBI Taxonomy" id="3402493"/>
    <lineage>
        <taxon>Eukaryota</taxon>
        <taxon>Metazoa</taxon>
        <taxon>Ecdysozoa</taxon>
        <taxon>Arthropoda</taxon>
        <taxon>Hexapoda</taxon>
        <taxon>Insecta</taxon>
        <taxon>Pterygota</taxon>
        <taxon>Neoptera</taxon>
        <taxon>Endopterygota</taxon>
        <taxon>Coleoptera</taxon>
        <taxon>Polyphaga</taxon>
        <taxon>Cucujiformia</taxon>
        <taxon>Chrysomeloidea</taxon>
        <taxon>Chrysomelidae</taxon>
        <taxon>Galerucinae</taxon>
        <taxon>Alticini</taxon>
        <taxon>Psylliodes</taxon>
    </lineage>
</organism>
<dbReference type="Proteomes" id="UP001153636">
    <property type="component" value="Chromosome 3"/>
</dbReference>
<dbReference type="PANTHER" id="PTHR10773">
    <property type="entry name" value="DNA-DIRECTED RNA POLYMERASES I, II, AND III SUBUNIT RPABC2"/>
    <property type="match status" value="1"/>
</dbReference>